<dbReference type="Pfam" id="PF03600">
    <property type="entry name" value="CitMHS"/>
    <property type="match status" value="1"/>
</dbReference>
<evidence type="ECO:0000256" key="5">
    <source>
        <dbReference type="ARBA" id="ARBA00022989"/>
    </source>
</evidence>
<dbReference type="PROSITE" id="PS51202">
    <property type="entry name" value="RCK_C"/>
    <property type="match status" value="2"/>
</dbReference>
<feature type="transmembrane region" description="Helical" evidence="7">
    <location>
        <begin position="398"/>
        <end position="431"/>
    </location>
</feature>
<feature type="transmembrane region" description="Helical" evidence="7">
    <location>
        <begin position="443"/>
        <end position="461"/>
    </location>
</feature>
<feature type="transmembrane region" description="Helical" evidence="7">
    <location>
        <begin position="54"/>
        <end position="71"/>
    </location>
</feature>
<feature type="domain" description="RCK C-terminal" evidence="8">
    <location>
        <begin position="205"/>
        <end position="287"/>
    </location>
</feature>
<feature type="transmembrane region" description="Helical" evidence="7">
    <location>
        <begin position="91"/>
        <end position="122"/>
    </location>
</feature>
<dbReference type="EMBL" id="JAUKPO010000003">
    <property type="protein sequence ID" value="MDO1446163.1"/>
    <property type="molecule type" value="Genomic_DNA"/>
</dbReference>
<dbReference type="InterPro" id="IPR051679">
    <property type="entry name" value="DASS-Related_Transporters"/>
</dbReference>
<dbReference type="RefSeq" id="WP_302036964.1">
    <property type="nucleotide sequence ID" value="NZ_JAUKPO010000003.1"/>
</dbReference>
<evidence type="ECO:0000256" key="6">
    <source>
        <dbReference type="ARBA" id="ARBA00023136"/>
    </source>
</evidence>
<dbReference type="InterPro" id="IPR004680">
    <property type="entry name" value="Cit_transptr-like_dom"/>
</dbReference>
<dbReference type="Proteomes" id="UP001168528">
    <property type="component" value="Unassembled WGS sequence"/>
</dbReference>
<dbReference type="Pfam" id="PF02080">
    <property type="entry name" value="TrkA_C"/>
    <property type="match status" value="2"/>
</dbReference>
<organism evidence="9 10">
    <name type="scientific">Rhodocytophaga aerolata</name>
    <dbReference type="NCBI Taxonomy" id="455078"/>
    <lineage>
        <taxon>Bacteria</taxon>
        <taxon>Pseudomonadati</taxon>
        <taxon>Bacteroidota</taxon>
        <taxon>Cytophagia</taxon>
        <taxon>Cytophagales</taxon>
        <taxon>Rhodocytophagaceae</taxon>
        <taxon>Rhodocytophaga</taxon>
    </lineage>
</organism>
<comment type="subcellular location">
    <subcellularLocation>
        <location evidence="1">Membrane</location>
        <topology evidence="1">Multi-pass membrane protein</topology>
    </subcellularLocation>
</comment>
<keyword evidence="5 7" id="KW-1133">Transmembrane helix</keyword>
<feature type="domain" description="RCK C-terminal" evidence="8">
    <location>
        <begin position="294"/>
        <end position="379"/>
    </location>
</feature>
<dbReference type="PANTHER" id="PTHR43652">
    <property type="entry name" value="BASIC AMINO ACID ANTIPORTER YFCC-RELATED"/>
    <property type="match status" value="1"/>
</dbReference>
<gene>
    <name evidence="9" type="ORF">Q0590_07865</name>
</gene>
<evidence type="ECO:0000256" key="4">
    <source>
        <dbReference type="ARBA" id="ARBA00022737"/>
    </source>
</evidence>
<proteinExistence type="predicted"/>
<dbReference type="InterPro" id="IPR006037">
    <property type="entry name" value="RCK_C"/>
</dbReference>
<protein>
    <submittedName>
        <fullName evidence="9">SLC13 family permease</fullName>
    </submittedName>
</protein>
<evidence type="ECO:0000256" key="3">
    <source>
        <dbReference type="ARBA" id="ARBA00022692"/>
    </source>
</evidence>
<keyword evidence="3 7" id="KW-0812">Transmembrane</keyword>
<evidence type="ECO:0000313" key="9">
    <source>
        <dbReference type="EMBL" id="MDO1446163.1"/>
    </source>
</evidence>
<feature type="transmembrane region" description="Helical" evidence="7">
    <location>
        <begin position="28"/>
        <end position="47"/>
    </location>
</feature>
<keyword evidence="6 7" id="KW-0472">Membrane</keyword>
<feature type="transmembrane region" description="Helical" evidence="7">
    <location>
        <begin position="171"/>
        <end position="193"/>
    </location>
</feature>
<sequence length="587" mass="63538">MEIALVLGLLLLAIVLFATEKLSVDIVTLILLIVLILSNILTPAEAFAGFSSDFIVILASIFIISGALRETGVLDKVGGKLANLSNVSPGILMLSVMSVTGTISAFMNNTTVTALFVGPILGMCRRLNISASKLLMPLAFASILGGTCTLIGTSTNVAVSGYMRQMNLPAIGMFEILPIGLILFGTGTLYMVLIGRHFLPNHIDHNLTDEYAIREYLSEVVVVHGSPLIGQKIIGSNLSRMDIRILKLIRNKTQFFPHPHLEIEAGDMLLVEAKIDQLIKIKETNGIQIKADTLDDITIQTDGIRLAEVLITNNESELVGTTIKQAGFRQRYGLVVLAIYRHGQPLVDKISSIELRLGDLLLVQGTSERIQAIKESRDLAIIGEEFTPIKYREKRGFFSIIVFMLAVIAGSLGLAPLSVCFLTAAVLAVISKSMPIEKAYTSIDWRLLILIGGMSAFGTAMEKSGASDFLAAHVVNLLEPLGVIFIMAGFIILTVFLTQPMSNAAAALVVLPIALKTAEELGANPRSFAIAIMLAASVSLVTPFEPSCILVYGPGKYKFFDFLKTGSILTLILIALLIFFVPYFWPL</sequence>
<name>A0ABT8R236_9BACT</name>
<evidence type="ECO:0000313" key="10">
    <source>
        <dbReference type="Proteomes" id="UP001168528"/>
    </source>
</evidence>
<feature type="transmembrane region" description="Helical" evidence="7">
    <location>
        <begin position="134"/>
        <end position="159"/>
    </location>
</feature>
<evidence type="ECO:0000256" key="7">
    <source>
        <dbReference type="SAM" id="Phobius"/>
    </source>
</evidence>
<accession>A0ABT8R236</accession>
<evidence type="ECO:0000256" key="2">
    <source>
        <dbReference type="ARBA" id="ARBA00022448"/>
    </source>
</evidence>
<reference evidence="9" key="1">
    <citation type="submission" date="2023-07" db="EMBL/GenBank/DDBJ databases">
        <title>The genome sequence of Rhodocytophaga aerolata KACC 12507.</title>
        <authorList>
            <person name="Zhang X."/>
        </authorList>
    </citation>
    <scope>NUCLEOTIDE SEQUENCE</scope>
    <source>
        <strain evidence="9">KACC 12507</strain>
    </source>
</reference>
<dbReference type="Gene3D" id="3.30.70.1450">
    <property type="entry name" value="Regulator of K+ conductance, C-terminal domain"/>
    <property type="match status" value="2"/>
</dbReference>
<keyword evidence="2" id="KW-0813">Transport</keyword>
<evidence type="ECO:0000256" key="1">
    <source>
        <dbReference type="ARBA" id="ARBA00004141"/>
    </source>
</evidence>
<feature type="transmembrane region" description="Helical" evidence="7">
    <location>
        <begin position="482"/>
        <end position="515"/>
    </location>
</feature>
<feature type="transmembrane region" description="Helical" evidence="7">
    <location>
        <begin position="527"/>
        <end position="553"/>
    </location>
</feature>
<comment type="caution">
    <text evidence="9">The sequence shown here is derived from an EMBL/GenBank/DDBJ whole genome shotgun (WGS) entry which is preliminary data.</text>
</comment>
<keyword evidence="4" id="KW-0677">Repeat</keyword>
<feature type="transmembrane region" description="Helical" evidence="7">
    <location>
        <begin position="565"/>
        <end position="585"/>
    </location>
</feature>
<dbReference type="SUPFAM" id="SSF116726">
    <property type="entry name" value="TrkA C-terminal domain-like"/>
    <property type="match status" value="2"/>
</dbReference>
<dbReference type="InterPro" id="IPR036721">
    <property type="entry name" value="RCK_C_sf"/>
</dbReference>
<evidence type="ECO:0000259" key="8">
    <source>
        <dbReference type="PROSITE" id="PS51202"/>
    </source>
</evidence>
<keyword evidence="10" id="KW-1185">Reference proteome</keyword>
<dbReference type="PANTHER" id="PTHR43652:SF2">
    <property type="entry name" value="BASIC AMINO ACID ANTIPORTER YFCC-RELATED"/>
    <property type="match status" value="1"/>
</dbReference>